<organism evidence="2 3">
    <name type="scientific">Phocaeicola massiliensis B84634 = Timone 84634 = DSM 17679 = JCM 13223</name>
    <dbReference type="NCBI Taxonomy" id="1121098"/>
    <lineage>
        <taxon>Bacteria</taxon>
        <taxon>Pseudomonadati</taxon>
        <taxon>Bacteroidota</taxon>
        <taxon>Bacteroidia</taxon>
        <taxon>Bacteroidales</taxon>
        <taxon>Bacteroidaceae</taxon>
        <taxon>Phocaeicola</taxon>
    </lineage>
</organism>
<evidence type="ECO:0000259" key="1">
    <source>
        <dbReference type="Pfam" id="PF14355"/>
    </source>
</evidence>
<dbReference type="EMBL" id="AQHY01000021">
    <property type="protein sequence ID" value="EOA55288.1"/>
    <property type="molecule type" value="Genomic_DNA"/>
</dbReference>
<protein>
    <recommendedName>
        <fullName evidence="1">Abortive infection protein-like C-terminal domain-containing protein</fullName>
    </recommendedName>
</protein>
<reference evidence="2 3" key="1">
    <citation type="submission" date="2013-04" db="EMBL/GenBank/DDBJ databases">
        <title>The Genome Sequence of Bacteroides massiliensis DSM 17679.</title>
        <authorList>
            <consortium name="The Broad Institute Genomics Platform"/>
            <person name="Earl A."/>
            <person name="Ward D."/>
            <person name="Feldgarden M."/>
            <person name="Gevers D."/>
            <person name="Martens E."/>
            <person name="Fenner L."/>
            <person name="Roux V."/>
            <person name="Mallet M.N."/>
            <person name="Raoult D."/>
            <person name="Walker B."/>
            <person name="Young S."/>
            <person name="Zeng Q."/>
            <person name="Gargeya S."/>
            <person name="Fitzgerald M."/>
            <person name="Haas B."/>
            <person name="Abouelleil A."/>
            <person name="Allen A.W."/>
            <person name="Alvarado L."/>
            <person name="Arachchi H.M."/>
            <person name="Berlin A.M."/>
            <person name="Chapman S.B."/>
            <person name="Gainer-Dewar J."/>
            <person name="Goldberg J."/>
            <person name="Griggs A."/>
            <person name="Gujja S."/>
            <person name="Hansen M."/>
            <person name="Howarth C."/>
            <person name="Imamovic A."/>
            <person name="Ireland A."/>
            <person name="Larimer J."/>
            <person name="McCowan C."/>
            <person name="Murphy C."/>
            <person name="Pearson M."/>
            <person name="Poon T.W."/>
            <person name="Priest M."/>
            <person name="Roberts A."/>
            <person name="Saif S."/>
            <person name="Shea T."/>
            <person name="Sisk P."/>
            <person name="Sykes S."/>
            <person name="Wortman J."/>
            <person name="Nusbaum C."/>
            <person name="Birren B."/>
        </authorList>
    </citation>
    <scope>NUCLEOTIDE SEQUENCE [LARGE SCALE GENOMIC DNA]</scope>
    <source>
        <strain evidence="3">B84634 / Timone 84634 / DSM 17679 / JCM 13223</strain>
    </source>
</reference>
<dbReference type="eggNOG" id="ENOG502Z9XS">
    <property type="taxonomic scope" value="Bacteria"/>
</dbReference>
<dbReference type="InterPro" id="IPR026001">
    <property type="entry name" value="Abi-like_C"/>
</dbReference>
<evidence type="ECO:0000313" key="2">
    <source>
        <dbReference type="EMBL" id="EOA55288.1"/>
    </source>
</evidence>
<name>U6RJB0_9BACT</name>
<feature type="domain" description="Abortive infection protein-like C-terminal" evidence="1">
    <location>
        <begin position="177"/>
        <end position="258"/>
    </location>
</feature>
<dbReference type="Proteomes" id="UP000017831">
    <property type="component" value="Unassembled WGS sequence"/>
</dbReference>
<proteinExistence type="predicted"/>
<gene>
    <name evidence="2" type="ORF">HMPREF1534_01697</name>
</gene>
<comment type="caution">
    <text evidence="2">The sequence shown here is derived from an EMBL/GenBank/DDBJ whole genome shotgun (WGS) entry which is preliminary data.</text>
</comment>
<dbReference type="STRING" id="1121098.HMPREF1534_01697"/>
<evidence type="ECO:0000313" key="3">
    <source>
        <dbReference type="Proteomes" id="UP000017831"/>
    </source>
</evidence>
<dbReference type="Pfam" id="PF14355">
    <property type="entry name" value="Abi_C"/>
    <property type="match status" value="1"/>
</dbReference>
<keyword evidence="3" id="KW-1185">Reference proteome</keyword>
<dbReference type="GeneID" id="60062325"/>
<accession>U6RJB0</accession>
<sequence>MSISNIEIGTFLNFFNRGGYVLDFSTVDFDTFTHESIGVPLCETYKMSKGKSLVAYVKQASQQDIIKLFNDLMAHYELSPQKENDEQYQKKYADAYVKCRSILDRINTNTIADIESQKLKEVFNSDYISSQIDLMVKMQDDNPTEAIGKAKELIESCCKTILEKEGHIIEKDWDMTRLVDETFKLFGIMPKQISDDAKGAKSIKQVLGNLKAIAQGISELRNLYGSGHGKSSSFTGLEPRHASLAVGSSVTLVRFLWDSYVRYKHISDIG</sequence>
<dbReference type="PATRIC" id="fig|1121098.3.peg.1725"/>
<dbReference type="AlphaFoldDB" id="U6RJB0"/>
<dbReference type="HOGENOM" id="CLU_089918_0_0_10"/>
<dbReference type="RefSeq" id="WP_005939578.1">
    <property type="nucleotide sequence ID" value="NZ_KB890332.1"/>
</dbReference>
<dbReference type="OrthoDB" id="9815944at2"/>